<dbReference type="EMBL" id="CADEAL010000852">
    <property type="protein sequence ID" value="CAB1426011.1"/>
    <property type="molecule type" value="Genomic_DNA"/>
</dbReference>
<gene>
    <name evidence="2" type="ORF">PLEPLA_LOCUS13945</name>
</gene>
<feature type="region of interest" description="Disordered" evidence="1">
    <location>
        <begin position="1"/>
        <end position="25"/>
    </location>
</feature>
<evidence type="ECO:0000313" key="2">
    <source>
        <dbReference type="EMBL" id="CAB1426011.1"/>
    </source>
</evidence>
<sequence length="146" mass="15338">MGGDSERTGRRRHPEPPAACCAAMSPARSPPLMKFDIVEMTGEGDCVTEAPVISQSTGDTSFSSGSAEGHSQQNNDSIVNGTNFDFFWRVLSGQQGRTAMQRPLSHLAAGHLSFGGLTPPAAATGSALTLYCLSAPILSPHFSVWS</sequence>
<protein>
    <submittedName>
        <fullName evidence="2">Uncharacterized protein</fullName>
    </submittedName>
</protein>
<accession>A0A9N7U8U2</accession>
<feature type="compositionally biased region" description="Polar residues" evidence="1">
    <location>
        <begin position="53"/>
        <end position="75"/>
    </location>
</feature>
<keyword evidence="3" id="KW-1185">Reference proteome</keyword>
<reference evidence="2" key="1">
    <citation type="submission" date="2020-03" db="EMBL/GenBank/DDBJ databases">
        <authorList>
            <person name="Weist P."/>
        </authorList>
    </citation>
    <scope>NUCLEOTIDE SEQUENCE</scope>
</reference>
<organism evidence="2 3">
    <name type="scientific">Pleuronectes platessa</name>
    <name type="common">European plaice</name>
    <dbReference type="NCBI Taxonomy" id="8262"/>
    <lineage>
        <taxon>Eukaryota</taxon>
        <taxon>Metazoa</taxon>
        <taxon>Chordata</taxon>
        <taxon>Craniata</taxon>
        <taxon>Vertebrata</taxon>
        <taxon>Euteleostomi</taxon>
        <taxon>Actinopterygii</taxon>
        <taxon>Neopterygii</taxon>
        <taxon>Teleostei</taxon>
        <taxon>Neoteleostei</taxon>
        <taxon>Acanthomorphata</taxon>
        <taxon>Carangaria</taxon>
        <taxon>Pleuronectiformes</taxon>
        <taxon>Pleuronectoidei</taxon>
        <taxon>Pleuronectidae</taxon>
        <taxon>Pleuronectes</taxon>
    </lineage>
</organism>
<proteinExistence type="predicted"/>
<comment type="caution">
    <text evidence="2">The sequence shown here is derived from an EMBL/GenBank/DDBJ whole genome shotgun (WGS) entry which is preliminary data.</text>
</comment>
<name>A0A9N7U8U2_PLEPL</name>
<dbReference type="Proteomes" id="UP001153269">
    <property type="component" value="Unassembled WGS sequence"/>
</dbReference>
<evidence type="ECO:0000313" key="3">
    <source>
        <dbReference type="Proteomes" id="UP001153269"/>
    </source>
</evidence>
<dbReference type="AlphaFoldDB" id="A0A9N7U8U2"/>
<feature type="region of interest" description="Disordered" evidence="1">
    <location>
        <begin position="52"/>
        <end position="75"/>
    </location>
</feature>
<evidence type="ECO:0000256" key="1">
    <source>
        <dbReference type="SAM" id="MobiDB-lite"/>
    </source>
</evidence>